<accession>A0A5J4RZV1</accession>
<comment type="caution">
    <text evidence="1">The sequence shown here is derived from an EMBL/GenBank/DDBJ whole genome shotgun (WGS) entry which is preliminary data.</text>
</comment>
<reference evidence="1" key="1">
    <citation type="submission" date="2019-03" db="EMBL/GenBank/DDBJ databases">
        <title>Single cell metagenomics reveals metabolic interactions within the superorganism composed of flagellate Streblomastix strix and complex community of Bacteroidetes bacteria on its surface.</title>
        <authorList>
            <person name="Treitli S.C."/>
            <person name="Kolisko M."/>
            <person name="Husnik F."/>
            <person name="Keeling P."/>
            <person name="Hampl V."/>
        </authorList>
    </citation>
    <scope>NUCLEOTIDE SEQUENCE</scope>
    <source>
        <strain evidence="1">STM</strain>
    </source>
</reference>
<organism evidence="1">
    <name type="scientific">termite gut metagenome</name>
    <dbReference type="NCBI Taxonomy" id="433724"/>
    <lineage>
        <taxon>unclassified sequences</taxon>
        <taxon>metagenomes</taxon>
        <taxon>organismal metagenomes</taxon>
    </lineage>
</organism>
<sequence>MQKIENLYKTSMSMIVLIALQKLTSNDNHKKIVDLTTQCSRFVIKSFSCTILFYLTVSG</sequence>
<dbReference type="EMBL" id="SNRY01000543">
    <property type="protein sequence ID" value="KAA6339344.1"/>
    <property type="molecule type" value="Genomic_DNA"/>
</dbReference>
<evidence type="ECO:0000313" key="1">
    <source>
        <dbReference type="EMBL" id="KAA6339344.1"/>
    </source>
</evidence>
<proteinExistence type="predicted"/>
<name>A0A5J4RZV1_9ZZZZ</name>
<gene>
    <name evidence="1" type="ORF">EZS27_012704</name>
</gene>
<dbReference type="AlphaFoldDB" id="A0A5J4RZV1"/>
<protein>
    <submittedName>
        <fullName evidence="1">Uncharacterized protein</fullName>
    </submittedName>
</protein>